<dbReference type="AlphaFoldDB" id="A2C9F0"/>
<dbReference type="Proteomes" id="UP000002274">
    <property type="component" value="Chromosome"/>
</dbReference>
<organism evidence="1 2">
    <name type="scientific">Prochlorococcus marinus (strain MIT 9303)</name>
    <dbReference type="NCBI Taxonomy" id="59922"/>
    <lineage>
        <taxon>Bacteria</taxon>
        <taxon>Bacillati</taxon>
        <taxon>Cyanobacteriota</taxon>
        <taxon>Cyanophyceae</taxon>
        <taxon>Synechococcales</taxon>
        <taxon>Prochlorococcaceae</taxon>
        <taxon>Prochlorococcus</taxon>
    </lineage>
</organism>
<name>A2C9F0_PROM3</name>
<evidence type="ECO:0000313" key="1">
    <source>
        <dbReference type="EMBL" id="ABM78110.1"/>
    </source>
</evidence>
<protein>
    <submittedName>
        <fullName evidence="1">Uncharacterized protein conserved in bacteria</fullName>
    </submittedName>
</protein>
<accession>A2C9F0</accession>
<dbReference type="Pfam" id="PF08857">
    <property type="entry name" value="ParBc_2"/>
    <property type="match status" value="1"/>
</dbReference>
<dbReference type="InterPro" id="IPR016932">
    <property type="entry name" value="UCP029669"/>
</dbReference>
<dbReference type="BioCyc" id="PMAR59922:G1G80-1176-MONOMER"/>
<dbReference type="SUPFAM" id="SSF110849">
    <property type="entry name" value="ParB/Sulfiredoxin"/>
    <property type="match status" value="1"/>
</dbReference>
<sequence length="216" mass="24614">MSSHLPSYKRIPSADEGFELFEVSVAQLHPTQWCVGLAEVMSRQLDFRGQSPKENKKYLKGKPVPLVRNRSGSLWMIDRHHRLRALLDLDQDATTYGYVIENCPAEDDLDSLHLLADRGWLYLYNGRGHGPLLPQGLPKSLLKLEDDPYRSLAWKLKREGLIRPEPLIPYHEFRWGTWLRSRALPPFSSQCLEPALPAARSLVRSIAASHLAGWIG</sequence>
<dbReference type="STRING" id="59922.P9303_13631"/>
<dbReference type="InterPro" id="IPR036086">
    <property type="entry name" value="ParB/Sulfiredoxin_sf"/>
</dbReference>
<gene>
    <name evidence="1" type="ordered locus">P9303_13631</name>
</gene>
<dbReference type="RefSeq" id="WP_011826008.1">
    <property type="nucleotide sequence ID" value="NC_008820.1"/>
</dbReference>
<dbReference type="Gene3D" id="3.90.1530.10">
    <property type="entry name" value="Conserved hypothetical protein from pyrococcus furiosus pfu- 392566-001, ParB domain"/>
    <property type="match status" value="1"/>
</dbReference>
<dbReference type="Gene3D" id="1.10.8.10">
    <property type="entry name" value="DNA helicase RuvA subunit, C-terminal domain"/>
    <property type="match status" value="1"/>
</dbReference>
<dbReference type="PIRSF" id="PIRSF029669">
    <property type="entry name" value="UCP029669"/>
    <property type="match status" value="1"/>
</dbReference>
<evidence type="ECO:0000313" key="2">
    <source>
        <dbReference type="Proteomes" id="UP000002274"/>
    </source>
</evidence>
<proteinExistence type="predicted"/>
<dbReference type="CDD" id="cd16390">
    <property type="entry name" value="ParB_N_Srx_like"/>
    <property type="match status" value="1"/>
</dbReference>
<dbReference type="EMBL" id="CP000554">
    <property type="protein sequence ID" value="ABM78110.1"/>
    <property type="molecule type" value="Genomic_DNA"/>
</dbReference>
<reference evidence="1 2" key="1">
    <citation type="journal article" date="2007" name="PLoS Genet.">
        <title>Patterns and implications of gene gain and loss in the evolution of Prochlorococcus.</title>
        <authorList>
            <person name="Kettler G.C."/>
            <person name="Martiny A.C."/>
            <person name="Huang K."/>
            <person name="Zucker J."/>
            <person name="Coleman M.L."/>
            <person name="Rodrigue S."/>
            <person name="Chen F."/>
            <person name="Lapidus A."/>
            <person name="Ferriera S."/>
            <person name="Johnson J."/>
            <person name="Steglich C."/>
            <person name="Church G.M."/>
            <person name="Richardson P."/>
            <person name="Chisholm S.W."/>
        </authorList>
    </citation>
    <scope>NUCLEOTIDE SEQUENCE [LARGE SCALE GENOMIC DNA]</scope>
    <source>
        <strain evidence="1 2">MIT 9303</strain>
    </source>
</reference>
<dbReference type="HOGENOM" id="CLU_090314_0_0_3"/>
<dbReference type="InterPro" id="IPR014956">
    <property type="entry name" value="ParBc_2"/>
</dbReference>
<dbReference type="KEGG" id="pmf:P9303_13631"/>